<dbReference type="InterPro" id="IPR000276">
    <property type="entry name" value="GPCR_Rhodpsn"/>
</dbReference>
<organism evidence="12 13">
    <name type="scientific">Exaiptasia diaphana</name>
    <name type="common">Tropical sea anemone</name>
    <name type="synonym">Aiptasia pulchella</name>
    <dbReference type="NCBI Taxonomy" id="2652724"/>
    <lineage>
        <taxon>Eukaryota</taxon>
        <taxon>Metazoa</taxon>
        <taxon>Cnidaria</taxon>
        <taxon>Anthozoa</taxon>
        <taxon>Hexacorallia</taxon>
        <taxon>Actiniaria</taxon>
        <taxon>Aiptasiidae</taxon>
        <taxon>Exaiptasia</taxon>
    </lineage>
</organism>
<dbReference type="PRINTS" id="PR00237">
    <property type="entry name" value="GPCRRHODOPSN"/>
</dbReference>
<evidence type="ECO:0000256" key="7">
    <source>
        <dbReference type="ARBA" id="ARBA00023170"/>
    </source>
</evidence>
<evidence type="ECO:0000256" key="5">
    <source>
        <dbReference type="ARBA" id="ARBA00023040"/>
    </source>
</evidence>
<evidence type="ECO:0000313" key="12">
    <source>
        <dbReference type="EnsemblMetazoa" id="XP_020917613.1"/>
    </source>
</evidence>
<feature type="compositionally biased region" description="Basic and acidic residues" evidence="9">
    <location>
        <begin position="318"/>
        <end position="336"/>
    </location>
</feature>
<dbReference type="CDD" id="cd00637">
    <property type="entry name" value="7tm_classA_rhodopsin-like"/>
    <property type="match status" value="1"/>
</dbReference>
<feature type="transmembrane region" description="Helical" evidence="10">
    <location>
        <begin position="264"/>
        <end position="282"/>
    </location>
</feature>
<feature type="transmembrane region" description="Helical" evidence="10">
    <location>
        <begin position="123"/>
        <end position="142"/>
    </location>
</feature>
<dbReference type="GO" id="GO:0005886">
    <property type="term" value="C:plasma membrane"/>
    <property type="evidence" value="ECO:0007669"/>
    <property type="project" value="UniProtKB-SubCell"/>
</dbReference>
<evidence type="ECO:0000256" key="6">
    <source>
        <dbReference type="ARBA" id="ARBA00023136"/>
    </source>
</evidence>
<evidence type="ECO:0000256" key="8">
    <source>
        <dbReference type="ARBA" id="ARBA00023224"/>
    </source>
</evidence>
<keyword evidence="2" id="KW-1003">Cell membrane</keyword>
<feature type="transmembrane region" description="Helical" evidence="10">
    <location>
        <begin position="6"/>
        <end position="32"/>
    </location>
</feature>
<dbReference type="AlphaFoldDB" id="A0A913YAA9"/>
<sequence length="336" mass="37755">MPFSIVILVIGLLLGITTLIGIFGNFAVVLAVSWNKTLRTQLGLFLVNLAISDIGMSASCMPFAVATVLFHKEHIGETFCYFNGFINTLFSLASILTMCSFSVFQYVSIVLPFERMMTNFRCLLMILGVWIVSGFLATGPIMHWGRYEFTSNIFNCDYFHSNHKAEISYDITLMVAGYLLPLFVMIFSYTSIFAALHKHSSRMTRTTSSSSITSAGAAISAGTKLRVTVLLIFLTLLVCRTPFFVYLVFVVAQPSVSIDFLSQLSFWAIYLHSASNPFIFTFKHVEYQETLKEIYSTCRCAIVRHCCAVEEGLEDDTNNDRNKTPTDISKFPKQEK</sequence>
<keyword evidence="7" id="KW-0675">Receptor</keyword>
<dbReference type="OMA" id="CMPFAVA"/>
<dbReference type="PANTHER" id="PTHR24245:SF5">
    <property type="entry name" value="G-PROTEIN COUPLED RECEPTORS FAMILY 1 PROFILE DOMAIN-CONTAINING PROTEIN"/>
    <property type="match status" value="1"/>
</dbReference>
<dbReference type="PANTHER" id="PTHR24245">
    <property type="entry name" value="G-PROTEIN COUPLED RECEPTOR"/>
    <property type="match status" value="1"/>
</dbReference>
<feature type="transmembrane region" description="Helical" evidence="10">
    <location>
        <begin position="229"/>
        <end position="252"/>
    </location>
</feature>
<evidence type="ECO:0000256" key="9">
    <source>
        <dbReference type="SAM" id="MobiDB-lite"/>
    </source>
</evidence>
<dbReference type="Pfam" id="PF00001">
    <property type="entry name" value="7tm_1"/>
    <property type="match status" value="1"/>
</dbReference>
<dbReference type="KEGG" id="epa:110254901"/>
<keyword evidence="13" id="KW-1185">Reference proteome</keyword>
<evidence type="ECO:0000256" key="4">
    <source>
        <dbReference type="ARBA" id="ARBA00022989"/>
    </source>
</evidence>
<dbReference type="GO" id="GO:0004930">
    <property type="term" value="F:G protein-coupled receptor activity"/>
    <property type="evidence" value="ECO:0007669"/>
    <property type="project" value="UniProtKB-KW"/>
</dbReference>
<feature type="transmembrane region" description="Helical" evidence="10">
    <location>
        <begin position="44"/>
        <end position="70"/>
    </location>
</feature>
<feature type="region of interest" description="Disordered" evidence="9">
    <location>
        <begin position="316"/>
        <end position="336"/>
    </location>
</feature>
<evidence type="ECO:0000313" key="13">
    <source>
        <dbReference type="Proteomes" id="UP000887567"/>
    </source>
</evidence>
<accession>A0A913YAA9</accession>
<protein>
    <recommendedName>
        <fullName evidence="11">G-protein coupled receptors family 1 profile domain-containing protein</fullName>
    </recommendedName>
</protein>
<dbReference type="EnsemblMetazoa" id="XM_021061954.2">
    <property type="protein sequence ID" value="XP_020917613.1"/>
    <property type="gene ID" value="LOC110254901"/>
</dbReference>
<keyword evidence="5" id="KW-0297">G-protein coupled receptor</keyword>
<proteinExistence type="predicted"/>
<dbReference type="GO" id="GO:0007189">
    <property type="term" value="P:adenylate cyclase-activating G protein-coupled receptor signaling pathway"/>
    <property type="evidence" value="ECO:0007669"/>
    <property type="project" value="TreeGrafter"/>
</dbReference>
<dbReference type="Gene3D" id="1.20.1070.10">
    <property type="entry name" value="Rhodopsin 7-helix transmembrane proteins"/>
    <property type="match status" value="1"/>
</dbReference>
<dbReference type="GeneID" id="110254901"/>
<feature type="transmembrane region" description="Helical" evidence="10">
    <location>
        <begin position="171"/>
        <end position="196"/>
    </location>
</feature>
<evidence type="ECO:0000256" key="2">
    <source>
        <dbReference type="ARBA" id="ARBA00022475"/>
    </source>
</evidence>
<dbReference type="PROSITE" id="PS50262">
    <property type="entry name" value="G_PROTEIN_RECEP_F1_2"/>
    <property type="match status" value="1"/>
</dbReference>
<dbReference type="OrthoDB" id="2101615at2759"/>
<dbReference type="SUPFAM" id="SSF81321">
    <property type="entry name" value="Family A G protein-coupled receptor-like"/>
    <property type="match status" value="1"/>
</dbReference>
<evidence type="ECO:0000259" key="11">
    <source>
        <dbReference type="PROSITE" id="PS50262"/>
    </source>
</evidence>
<dbReference type="RefSeq" id="XP_020917613.1">
    <property type="nucleotide sequence ID" value="XM_021061954.2"/>
</dbReference>
<evidence type="ECO:0000256" key="3">
    <source>
        <dbReference type="ARBA" id="ARBA00022692"/>
    </source>
</evidence>
<feature type="domain" description="G-protein coupled receptors family 1 profile" evidence="11">
    <location>
        <begin position="24"/>
        <end position="280"/>
    </location>
</feature>
<evidence type="ECO:0000256" key="10">
    <source>
        <dbReference type="SAM" id="Phobius"/>
    </source>
</evidence>
<name>A0A913YAA9_EXADI</name>
<dbReference type="InterPro" id="IPR017452">
    <property type="entry name" value="GPCR_Rhodpsn_7TM"/>
</dbReference>
<comment type="subcellular location">
    <subcellularLocation>
        <location evidence="1">Cell membrane</location>
        <topology evidence="1">Multi-pass membrane protein</topology>
    </subcellularLocation>
</comment>
<feature type="transmembrane region" description="Helical" evidence="10">
    <location>
        <begin position="90"/>
        <end position="111"/>
    </location>
</feature>
<keyword evidence="4 10" id="KW-1133">Transmembrane helix</keyword>
<dbReference type="Proteomes" id="UP000887567">
    <property type="component" value="Unplaced"/>
</dbReference>
<keyword evidence="6 10" id="KW-0472">Membrane</keyword>
<keyword evidence="3 10" id="KW-0812">Transmembrane</keyword>
<dbReference type="InterPro" id="IPR051880">
    <property type="entry name" value="GPC_Orphan_Receptors"/>
</dbReference>
<reference evidence="12" key="1">
    <citation type="submission" date="2022-11" db="UniProtKB">
        <authorList>
            <consortium name="EnsemblMetazoa"/>
        </authorList>
    </citation>
    <scope>IDENTIFICATION</scope>
</reference>
<evidence type="ECO:0000256" key="1">
    <source>
        <dbReference type="ARBA" id="ARBA00004651"/>
    </source>
</evidence>
<keyword evidence="8" id="KW-0807">Transducer</keyword>